<evidence type="ECO:0000256" key="7">
    <source>
        <dbReference type="ARBA" id="ARBA00022989"/>
    </source>
</evidence>
<evidence type="ECO:0000256" key="8">
    <source>
        <dbReference type="ARBA" id="ARBA00023136"/>
    </source>
</evidence>
<protein>
    <recommendedName>
        <fullName evidence="9">Cobalamin biosynthesis protein CobD</fullName>
    </recommendedName>
</protein>
<evidence type="ECO:0000313" key="10">
    <source>
        <dbReference type="EMBL" id="WRQ89724.1"/>
    </source>
</evidence>
<dbReference type="PANTHER" id="PTHR34308:SF1">
    <property type="entry name" value="COBALAMIN BIOSYNTHESIS PROTEIN CBIB"/>
    <property type="match status" value="1"/>
</dbReference>
<evidence type="ECO:0000256" key="6">
    <source>
        <dbReference type="ARBA" id="ARBA00022692"/>
    </source>
</evidence>
<organism evidence="10 11">
    <name type="scientific">Actomonas aquatica</name>
    <dbReference type="NCBI Taxonomy" id="2866162"/>
    <lineage>
        <taxon>Bacteria</taxon>
        <taxon>Pseudomonadati</taxon>
        <taxon>Verrucomicrobiota</taxon>
        <taxon>Opitutia</taxon>
        <taxon>Opitutales</taxon>
        <taxon>Opitutaceae</taxon>
        <taxon>Actomonas</taxon>
    </lineage>
</organism>
<evidence type="ECO:0000256" key="3">
    <source>
        <dbReference type="ARBA" id="ARBA00006263"/>
    </source>
</evidence>
<comment type="similarity">
    <text evidence="3 9">Belongs to the CobD/CbiB family.</text>
</comment>
<keyword evidence="5 9" id="KW-0169">Cobalamin biosynthesis</keyword>
<keyword evidence="6 9" id="KW-0812">Transmembrane</keyword>
<dbReference type="HAMAP" id="MF_00024">
    <property type="entry name" value="CobD_CbiB"/>
    <property type="match status" value="1"/>
</dbReference>
<feature type="transmembrane region" description="Helical" evidence="9">
    <location>
        <begin position="54"/>
        <end position="73"/>
    </location>
</feature>
<keyword evidence="8 9" id="KW-0472">Membrane</keyword>
<dbReference type="Pfam" id="PF03186">
    <property type="entry name" value="CobD_Cbib"/>
    <property type="match status" value="1"/>
</dbReference>
<comment type="subcellular location">
    <subcellularLocation>
        <location evidence="1 9">Cell membrane</location>
        <topology evidence="1 9">Multi-pass membrane protein</topology>
    </subcellularLocation>
</comment>
<name>A0ABZ1CGM4_9BACT</name>
<feature type="transmembrane region" description="Helical" evidence="9">
    <location>
        <begin position="158"/>
        <end position="179"/>
    </location>
</feature>
<accession>A0ABZ1CGM4</accession>
<keyword evidence="7 9" id="KW-1133">Transmembrane helix</keyword>
<dbReference type="RefSeq" id="WP_221032184.1">
    <property type="nucleotide sequence ID" value="NZ_CP139781.1"/>
</dbReference>
<comment type="caution">
    <text evidence="9">Lacks conserved residue(s) required for the propagation of feature annotation.</text>
</comment>
<feature type="transmembrane region" description="Helical" evidence="9">
    <location>
        <begin position="80"/>
        <end position="100"/>
    </location>
</feature>
<evidence type="ECO:0000313" key="11">
    <source>
        <dbReference type="Proteomes" id="UP000738431"/>
    </source>
</evidence>
<reference evidence="10 11" key="2">
    <citation type="submission" date="2023-12" db="EMBL/GenBank/DDBJ databases">
        <title>Description of an unclassified Opitutus bacterium of Verrucomicrobiota.</title>
        <authorList>
            <person name="Zhang D.-F."/>
        </authorList>
    </citation>
    <scope>NUCLEOTIDE SEQUENCE [LARGE SCALE GENOMIC DNA]</scope>
    <source>
        <strain evidence="10 11">WL0086</strain>
    </source>
</reference>
<keyword evidence="11" id="KW-1185">Reference proteome</keyword>
<evidence type="ECO:0000256" key="1">
    <source>
        <dbReference type="ARBA" id="ARBA00004651"/>
    </source>
</evidence>
<comment type="function">
    <text evidence="9">Converts cobyric acid to cobinamide by the addition of aminopropanol on the F carboxylic group.</text>
</comment>
<evidence type="ECO:0000256" key="5">
    <source>
        <dbReference type="ARBA" id="ARBA00022573"/>
    </source>
</evidence>
<dbReference type="InterPro" id="IPR004485">
    <property type="entry name" value="Cobalamin_biosynth_CobD/CbiB"/>
</dbReference>
<proteinExistence type="inferred from homology"/>
<comment type="pathway">
    <text evidence="2 9">Cofactor biosynthesis; adenosylcobalamin biosynthesis.</text>
</comment>
<reference evidence="10 11" key="1">
    <citation type="submission" date="2021-08" db="EMBL/GenBank/DDBJ databases">
        <authorList>
            <person name="Zhang D."/>
            <person name="Zhang A."/>
            <person name="Wang L."/>
        </authorList>
    </citation>
    <scope>NUCLEOTIDE SEQUENCE [LARGE SCALE GENOMIC DNA]</scope>
    <source>
        <strain evidence="10 11">WL0086</strain>
    </source>
</reference>
<gene>
    <name evidence="10" type="primary">cbiB</name>
    <name evidence="9" type="synonym">cobD</name>
    <name evidence="10" type="ORF">K1X11_009920</name>
</gene>
<keyword evidence="4 9" id="KW-1003">Cell membrane</keyword>
<evidence type="ECO:0000256" key="2">
    <source>
        <dbReference type="ARBA" id="ARBA00004953"/>
    </source>
</evidence>
<dbReference type="NCBIfam" id="TIGR00380">
    <property type="entry name" value="cobal_cbiB"/>
    <property type="match status" value="1"/>
</dbReference>
<evidence type="ECO:0000256" key="9">
    <source>
        <dbReference type="HAMAP-Rule" id="MF_00024"/>
    </source>
</evidence>
<sequence>MDVVTIAWAALGTGYALDLLLGDPRWLPHPIVGYGRAIRVGERWLNRGDARARFVRGAVMATVLVAGTAALWAGLEQVAAWAGAGWLWAVGATGVFFGLANRTLIAEGRAVFVALDESLAAGRARLAWIVGRDTADLDAQQVRTAVAETMAENLSDGVVAPLFFWGIAGVPGMMAYKMVNTLDSMIGHRDARYEFFGKWAARLDDVANFVPARLTAGLMVLLSGRWGAARIVWRDGRAHESVNAGYPEAAMAGIFRLRCGGPTRYDGEWVEKPWIGDEARPIGRHEIHGWARLNQAVCFTMLLMAGGLRMWICR</sequence>
<dbReference type="EMBL" id="CP139781">
    <property type="protein sequence ID" value="WRQ89724.1"/>
    <property type="molecule type" value="Genomic_DNA"/>
</dbReference>
<dbReference type="PANTHER" id="PTHR34308">
    <property type="entry name" value="COBALAMIN BIOSYNTHESIS PROTEIN CBIB"/>
    <property type="match status" value="1"/>
</dbReference>
<dbReference type="Proteomes" id="UP000738431">
    <property type="component" value="Chromosome"/>
</dbReference>
<evidence type="ECO:0000256" key="4">
    <source>
        <dbReference type="ARBA" id="ARBA00022475"/>
    </source>
</evidence>